<evidence type="ECO:0000256" key="5">
    <source>
        <dbReference type="ARBA" id="ARBA00023012"/>
    </source>
</evidence>
<comment type="function">
    <text evidence="9">May play the central regulatory role in sporulation. It may be an element of the effector pathway responsible for the activation of sporulation genes in response to nutritional stress. Spo0A may act in concert with spo0H (a sigma factor) to control the expression of some genes that are critical to the sporulation process.</text>
</comment>
<dbReference type="HOGENOM" id="CLU_000445_5_1_9"/>
<evidence type="ECO:0000313" key="14">
    <source>
        <dbReference type="Proteomes" id="UP000005384"/>
    </source>
</evidence>
<dbReference type="CDD" id="cd17536">
    <property type="entry name" value="REC_YesN-like"/>
    <property type="match status" value="1"/>
</dbReference>
<dbReference type="OrthoDB" id="1769137at2"/>
<feature type="domain" description="Response regulatory" evidence="12">
    <location>
        <begin position="7"/>
        <end position="124"/>
    </location>
</feature>
<evidence type="ECO:0000256" key="2">
    <source>
        <dbReference type="ARBA" id="ARBA00018672"/>
    </source>
</evidence>
<dbReference type="Gene3D" id="3.40.50.2300">
    <property type="match status" value="1"/>
</dbReference>
<dbReference type="GO" id="GO:0005737">
    <property type="term" value="C:cytoplasm"/>
    <property type="evidence" value="ECO:0007669"/>
    <property type="project" value="UniProtKB-SubCell"/>
</dbReference>
<gene>
    <name evidence="13" type="ORF">HMPREF9473_04076</name>
</gene>
<keyword evidence="3" id="KW-0963">Cytoplasm</keyword>
<name>G5IKP8_9FIRM</name>
<keyword evidence="8" id="KW-0804">Transcription</keyword>
<dbReference type="PANTHER" id="PTHR42713">
    <property type="entry name" value="HISTIDINE KINASE-RELATED"/>
    <property type="match status" value="1"/>
</dbReference>
<comment type="subcellular location">
    <subcellularLocation>
        <location evidence="1">Cytoplasm</location>
    </subcellularLocation>
</comment>
<evidence type="ECO:0000256" key="4">
    <source>
        <dbReference type="ARBA" id="ARBA00022553"/>
    </source>
</evidence>
<evidence type="ECO:0000256" key="7">
    <source>
        <dbReference type="ARBA" id="ARBA00023125"/>
    </source>
</evidence>
<dbReference type="SMART" id="SM00342">
    <property type="entry name" value="HTH_ARAC"/>
    <property type="match status" value="1"/>
</dbReference>
<feature type="modified residue" description="4-aspartylphosphate" evidence="10">
    <location>
        <position position="59"/>
    </location>
</feature>
<keyword evidence="6" id="KW-0805">Transcription regulation</keyword>
<dbReference type="SUPFAM" id="SSF46689">
    <property type="entry name" value="Homeodomain-like"/>
    <property type="match status" value="2"/>
</dbReference>
<dbReference type="PANTHER" id="PTHR42713:SF3">
    <property type="entry name" value="TRANSCRIPTIONAL REGULATORY PROTEIN HPTR"/>
    <property type="match status" value="1"/>
</dbReference>
<keyword evidence="14" id="KW-1185">Reference proteome</keyword>
<evidence type="ECO:0000256" key="1">
    <source>
        <dbReference type="ARBA" id="ARBA00004496"/>
    </source>
</evidence>
<evidence type="ECO:0000256" key="9">
    <source>
        <dbReference type="ARBA" id="ARBA00024867"/>
    </source>
</evidence>
<dbReference type="Pfam" id="PF00072">
    <property type="entry name" value="Response_reg"/>
    <property type="match status" value="1"/>
</dbReference>
<evidence type="ECO:0000259" key="11">
    <source>
        <dbReference type="PROSITE" id="PS01124"/>
    </source>
</evidence>
<dbReference type="AlphaFoldDB" id="G5IKP8"/>
<keyword evidence="5" id="KW-0902">Two-component regulatory system</keyword>
<organism evidence="13 14">
    <name type="scientific">Hungatella hathewayi WAL-18680</name>
    <dbReference type="NCBI Taxonomy" id="742737"/>
    <lineage>
        <taxon>Bacteria</taxon>
        <taxon>Bacillati</taxon>
        <taxon>Bacillota</taxon>
        <taxon>Clostridia</taxon>
        <taxon>Lachnospirales</taxon>
        <taxon>Lachnospiraceae</taxon>
        <taxon>Hungatella</taxon>
    </lineage>
</organism>
<dbReference type="SUPFAM" id="SSF52172">
    <property type="entry name" value="CheY-like"/>
    <property type="match status" value="1"/>
</dbReference>
<sequence length="270" mass="31447">MKDKILKMIIVDDEPLARDMVKYCLDWEKSGIVISGEADSADEAMRLMDLEPADIVITDIEMPDVNGLALSEHLKARYPETEIIIVTGYDEFEYARRSIKLGIADFLLKPIDDVELKKIVEKIKEKICERGRKEAELERIKRHVEETFPFLWEQFIGGGDEKQEGGEKELFALMKLYIKEHYYEQALSLSVIAEEFHLNASYLSRIFKKGMGKNFSEYLLEIRMRKALQLLQEKDYLAYELSELVGFSDPDYFGRCFKKFTGVSFSEYKK</sequence>
<dbReference type="SMART" id="SM00448">
    <property type="entry name" value="REC"/>
    <property type="match status" value="1"/>
</dbReference>
<dbReference type="Gene3D" id="1.10.10.60">
    <property type="entry name" value="Homeodomain-like"/>
    <property type="match status" value="2"/>
</dbReference>
<dbReference type="RefSeq" id="WP_006782067.1">
    <property type="nucleotide sequence ID" value="NZ_CP040506.1"/>
</dbReference>
<evidence type="ECO:0000256" key="3">
    <source>
        <dbReference type="ARBA" id="ARBA00022490"/>
    </source>
</evidence>
<proteinExistence type="predicted"/>
<dbReference type="GO" id="GO:0043565">
    <property type="term" value="F:sequence-specific DNA binding"/>
    <property type="evidence" value="ECO:0007669"/>
    <property type="project" value="InterPro"/>
</dbReference>
<evidence type="ECO:0000256" key="6">
    <source>
        <dbReference type="ARBA" id="ARBA00023015"/>
    </source>
</evidence>
<evidence type="ECO:0000256" key="8">
    <source>
        <dbReference type="ARBA" id="ARBA00023163"/>
    </source>
</evidence>
<dbReference type="GO" id="GO:0003700">
    <property type="term" value="F:DNA-binding transcription factor activity"/>
    <property type="evidence" value="ECO:0007669"/>
    <property type="project" value="InterPro"/>
</dbReference>
<dbReference type="InterPro" id="IPR051552">
    <property type="entry name" value="HptR"/>
</dbReference>
<dbReference type="GO" id="GO:0000160">
    <property type="term" value="P:phosphorelay signal transduction system"/>
    <property type="evidence" value="ECO:0007669"/>
    <property type="project" value="UniProtKB-KW"/>
</dbReference>
<dbReference type="InterPro" id="IPR001789">
    <property type="entry name" value="Sig_transdc_resp-reg_receiver"/>
</dbReference>
<dbReference type="Proteomes" id="UP000005384">
    <property type="component" value="Unassembled WGS sequence"/>
</dbReference>
<dbReference type="InterPro" id="IPR011006">
    <property type="entry name" value="CheY-like_superfamily"/>
</dbReference>
<accession>G5IKP8</accession>
<comment type="caution">
    <text evidence="13">The sequence shown here is derived from an EMBL/GenBank/DDBJ whole genome shotgun (WGS) entry which is preliminary data.</text>
</comment>
<evidence type="ECO:0000259" key="12">
    <source>
        <dbReference type="PROSITE" id="PS50110"/>
    </source>
</evidence>
<dbReference type="PROSITE" id="PS01124">
    <property type="entry name" value="HTH_ARAC_FAMILY_2"/>
    <property type="match status" value="1"/>
</dbReference>
<keyword evidence="4 10" id="KW-0597">Phosphoprotein</keyword>
<protein>
    <recommendedName>
        <fullName evidence="2">Stage 0 sporulation protein A homolog</fullName>
    </recommendedName>
</protein>
<dbReference type="InterPro" id="IPR009057">
    <property type="entry name" value="Homeodomain-like_sf"/>
</dbReference>
<reference evidence="13 14" key="1">
    <citation type="submission" date="2011-08" db="EMBL/GenBank/DDBJ databases">
        <title>The Genome Sequence of Clostridium hathewayi WAL-18680.</title>
        <authorList>
            <consortium name="The Broad Institute Genome Sequencing Platform"/>
            <person name="Earl A."/>
            <person name="Ward D."/>
            <person name="Feldgarden M."/>
            <person name="Gevers D."/>
            <person name="Finegold S.M."/>
            <person name="Summanen P.H."/>
            <person name="Molitoris D.R."/>
            <person name="Song M."/>
            <person name="Daigneault M."/>
            <person name="Allen-Vercoe E."/>
            <person name="Young S.K."/>
            <person name="Zeng Q."/>
            <person name="Gargeya S."/>
            <person name="Fitzgerald M."/>
            <person name="Haas B."/>
            <person name="Abouelleil A."/>
            <person name="Alvarado L."/>
            <person name="Arachchi H.M."/>
            <person name="Berlin A."/>
            <person name="Brown A."/>
            <person name="Chapman S.B."/>
            <person name="Chen Z."/>
            <person name="Dunbar C."/>
            <person name="Freedman E."/>
            <person name="Gearin G."/>
            <person name="Gellesch M."/>
            <person name="Goldberg J."/>
            <person name="Griggs A."/>
            <person name="Gujja S."/>
            <person name="Heiman D."/>
            <person name="Howarth C."/>
            <person name="Larson L."/>
            <person name="Lui A."/>
            <person name="MacDonald P.J.P."/>
            <person name="Montmayeur A."/>
            <person name="Murphy C."/>
            <person name="Neiman D."/>
            <person name="Pearson M."/>
            <person name="Priest M."/>
            <person name="Roberts A."/>
            <person name="Saif S."/>
            <person name="Shea T."/>
            <person name="Shenoy N."/>
            <person name="Sisk P."/>
            <person name="Stolte C."/>
            <person name="Sykes S."/>
            <person name="Wortman J."/>
            <person name="Nusbaum C."/>
            <person name="Birren B."/>
        </authorList>
    </citation>
    <scope>NUCLEOTIDE SEQUENCE [LARGE SCALE GENOMIC DNA]</scope>
    <source>
        <strain evidence="13 14">WAL-18680</strain>
    </source>
</reference>
<dbReference type="PATRIC" id="fig|742737.3.peg.4060"/>
<dbReference type="PROSITE" id="PS50110">
    <property type="entry name" value="RESPONSE_REGULATORY"/>
    <property type="match status" value="1"/>
</dbReference>
<keyword evidence="7" id="KW-0238">DNA-binding</keyword>
<dbReference type="InterPro" id="IPR018060">
    <property type="entry name" value="HTH_AraC"/>
</dbReference>
<feature type="domain" description="HTH araC/xylS-type" evidence="11">
    <location>
        <begin position="172"/>
        <end position="270"/>
    </location>
</feature>
<dbReference type="EMBL" id="ADLN01000112">
    <property type="protein sequence ID" value="EHI57980.1"/>
    <property type="molecule type" value="Genomic_DNA"/>
</dbReference>
<evidence type="ECO:0000313" key="13">
    <source>
        <dbReference type="EMBL" id="EHI57980.1"/>
    </source>
</evidence>
<evidence type="ECO:0000256" key="10">
    <source>
        <dbReference type="PROSITE-ProRule" id="PRU00169"/>
    </source>
</evidence>
<dbReference type="Pfam" id="PF12833">
    <property type="entry name" value="HTH_18"/>
    <property type="match status" value="1"/>
</dbReference>